<dbReference type="OrthoDB" id="275973at2"/>
<dbReference type="RefSeq" id="WP_145193277.1">
    <property type="nucleotide sequence ID" value="NZ_CP036266.1"/>
</dbReference>
<organism evidence="1 2">
    <name type="scientific">Gimesia chilikensis</name>
    <dbReference type="NCBI Taxonomy" id="2605989"/>
    <lineage>
        <taxon>Bacteria</taxon>
        <taxon>Pseudomonadati</taxon>
        <taxon>Planctomycetota</taxon>
        <taxon>Planctomycetia</taxon>
        <taxon>Planctomycetales</taxon>
        <taxon>Planctomycetaceae</taxon>
        <taxon>Gimesia</taxon>
    </lineage>
</organism>
<proteinExistence type="predicted"/>
<accession>A0A517PYU4</accession>
<name>A0A517PYU4_9PLAN</name>
<dbReference type="Proteomes" id="UP000320421">
    <property type="component" value="Chromosome"/>
</dbReference>
<evidence type="ECO:0000313" key="1">
    <source>
        <dbReference type="EMBL" id="QDT24522.1"/>
    </source>
</evidence>
<protein>
    <submittedName>
        <fullName evidence="1">Uncharacterized protein</fullName>
    </submittedName>
</protein>
<keyword evidence="2" id="KW-1185">Reference proteome</keyword>
<sequence>MRVSDKRTQKSQLGAAARRCVAGMRAVLILIAGVMFHSSSVSLADSLSNTDGKHDGKAELKKLQEVYQKFLALQKLQASDAEWEQFKKQVQGELKPVVKYLSETACSEYPHLQHMLWASRDWLPKMLDSARTTPSQDQVKFVKNLKRAEQLINKGS</sequence>
<reference evidence="1 2" key="1">
    <citation type="submission" date="2019-02" db="EMBL/GenBank/DDBJ databases">
        <title>Deep-cultivation of Planctomycetes and their phenomic and genomic characterization uncovers novel biology.</title>
        <authorList>
            <person name="Wiegand S."/>
            <person name="Jogler M."/>
            <person name="Boedeker C."/>
            <person name="Pinto D."/>
            <person name="Vollmers J."/>
            <person name="Rivas-Marin E."/>
            <person name="Kohn T."/>
            <person name="Peeters S.H."/>
            <person name="Heuer A."/>
            <person name="Rast P."/>
            <person name="Oberbeckmann S."/>
            <person name="Bunk B."/>
            <person name="Jeske O."/>
            <person name="Meyerdierks A."/>
            <person name="Storesund J.E."/>
            <person name="Kallscheuer N."/>
            <person name="Luecker S."/>
            <person name="Lage O.M."/>
            <person name="Pohl T."/>
            <person name="Merkel B.J."/>
            <person name="Hornburger P."/>
            <person name="Mueller R.-W."/>
            <person name="Bruemmer F."/>
            <person name="Labrenz M."/>
            <person name="Spormann A.M."/>
            <person name="Op den Camp H."/>
            <person name="Overmann J."/>
            <person name="Amann R."/>
            <person name="Jetten M.S.M."/>
            <person name="Mascher T."/>
            <person name="Medema M.H."/>
            <person name="Devos D.P."/>
            <person name="Kaster A.-K."/>
            <person name="Ovreas L."/>
            <person name="Rohde M."/>
            <person name="Galperin M.Y."/>
            <person name="Jogler C."/>
        </authorList>
    </citation>
    <scope>NUCLEOTIDE SEQUENCE [LARGE SCALE GENOMIC DNA]</scope>
    <source>
        <strain evidence="1 2">HG66A1</strain>
    </source>
</reference>
<evidence type="ECO:0000313" key="2">
    <source>
        <dbReference type="Proteomes" id="UP000320421"/>
    </source>
</evidence>
<dbReference type="AlphaFoldDB" id="A0A517PYU4"/>
<dbReference type="EMBL" id="CP036266">
    <property type="protein sequence ID" value="QDT24522.1"/>
    <property type="molecule type" value="Genomic_DNA"/>
</dbReference>
<gene>
    <name evidence="1" type="ORF">HG66A1_63560</name>
</gene>